<protein>
    <submittedName>
        <fullName evidence="7">Threonine/homoserine/homoserine lactone efflux protein</fullName>
    </submittedName>
</protein>
<dbReference type="STRING" id="487685.SAMN04488696_0404"/>
<dbReference type="GO" id="GO:0005886">
    <property type="term" value="C:plasma membrane"/>
    <property type="evidence" value="ECO:0007669"/>
    <property type="project" value="UniProtKB-SubCell"/>
</dbReference>
<comment type="subcellular location">
    <subcellularLocation>
        <location evidence="1">Cell membrane</location>
        <topology evidence="1">Multi-pass membrane protein</topology>
    </subcellularLocation>
</comment>
<feature type="transmembrane region" description="Helical" evidence="6">
    <location>
        <begin position="149"/>
        <end position="171"/>
    </location>
</feature>
<feature type="transmembrane region" description="Helical" evidence="6">
    <location>
        <begin position="192"/>
        <end position="209"/>
    </location>
</feature>
<keyword evidence="5 6" id="KW-0472">Membrane</keyword>
<evidence type="ECO:0000256" key="2">
    <source>
        <dbReference type="ARBA" id="ARBA00022475"/>
    </source>
</evidence>
<sequence length="218" mass="23288">MIDIIDLLQALVLGITVGISAAIIPGPMMFATIGISMKNGWRTGPWVFIGHALVETAIFLLILAGATAFLGESVMSYISIMGGAMMILFALVLISSAKKVSTMDISASSGKQELSSSPVSAGIITSALNPSLVIWWLTAGSAIILQEYLLGISAVIVFILGHWLADLGFLVAVSSSFSRGKELFSPRTHERILYFCGAFMGVFGLWFLLNYDNLSAFL</sequence>
<keyword evidence="3 6" id="KW-0812">Transmembrane</keyword>
<dbReference type="RefSeq" id="WP_091932442.1">
    <property type="nucleotide sequence ID" value="NZ_FOUJ01000001.1"/>
</dbReference>
<name>A0A1I4P1Q6_9EURY</name>
<feature type="transmembrane region" description="Helical" evidence="6">
    <location>
        <begin position="76"/>
        <end position="97"/>
    </location>
</feature>
<dbReference type="PANTHER" id="PTHR38825:SF1">
    <property type="entry name" value="TRANSPORTER, LYSE FAMILY"/>
    <property type="match status" value="1"/>
</dbReference>
<keyword evidence="2" id="KW-1003">Cell membrane</keyword>
<organism evidence="7 8">
    <name type="scientific">Methanolobus profundi</name>
    <dbReference type="NCBI Taxonomy" id="487685"/>
    <lineage>
        <taxon>Archaea</taxon>
        <taxon>Methanobacteriati</taxon>
        <taxon>Methanobacteriota</taxon>
        <taxon>Stenosarchaea group</taxon>
        <taxon>Methanomicrobia</taxon>
        <taxon>Methanosarcinales</taxon>
        <taxon>Methanosarcinaceae</taxon>
        <taxon>Methanolobus</taxon>
    </lineage>
</organism>
<dbReference type="GO" id="GO:0006865">
    <property type="term" value="P:amino acid transport"/>
    <property type="evidence" value="ECO:0007669"/>
    <property type="project" value="InterPro"/>
</dbReference>
<dbReference type="AlphaFoldDB" id="A0A1I4P1Q6"/>
<evidence type="ECO:0000313" key="7">
    <source>
        <dbReference type="EMBL" id="SFM21679.1"/>
    </source>
</evidence>
<dbReference type="Pfam" id="PF01810">
    <property type="entry name" value="LysE"/>
    <property type="match status" value="1"/>
</dbReference>
<dbReference type="InterPro" id="IPR001123">
    <property type="entry name" value="LeuE-type"/>
</dbReference>
<evidence type="ECO:0000256" key="6">
    <source>
        <dbReference type="SAM" id="Phobius"/>
    </source>
</evidence>
<gene>
    <name evidence="7" type="ORF">SAMN04488696_0404</name>
</gene>
<feature type="transmembrane region" description="Helical" evidence="6">
    <location>
        <begin position="118"/>
        <end position="137"/>
    </location>
</feature>
<evidence type="ECO:0000256" key="5">
    <source>
        <dbReference type="ARBA" id="ARBA00023136"/>
    </source>
</evidence>
<accession>A0A1I4P1Q6</accession>
<evidence type="ECO:0000256" key="1">
    <source>
        <dbReference type="ARBA" id="ARBA00004651"/>
    </source>
</evidence>
<dbReference type="Proteomes" id="UP000198535">
    <property type="component" value="Unassembled WGS sequence"/>
</dbReference>
<evidence type="ECO:0000256" key="3">
    <source>
        <dbReference type="ARBA" id="ARBA00022692"/>
    </source>
</evidence>
<proteinExistence type="predicted"/>
<feature type="transmembrane region" description="Helical" evidence="6">
    <location>
        <begin position="12"/>
        <end position="35"/>
    </location>
</feature>
<dbReference type="OrthoDB" id="121309at2157"/>
<reference evidence="8" key="1">
    <citation type="submission" date="2016-10" db="EMBL/GenBank/DDBJ databases">
        <authorList>
            <person name="Varghese N."/>
            <person name="Submissions S."/>
        </authorList>
    </citation>
    <scope>NUCLEOTIDE SEQUENCE [LARGE SCALE GENOMIC DNA]</scope>
    <source>
        <strain evidence="8">Mob M</strain>
    </source>
</reference>
<feature type="transmembrane region" description="Helical" evidence="6">
    <location>
        <begin position="47"/>
        <end position="70"/>
    </location>
</feature>
<evidence type="ECO:0000313" key="8">
    <source>
        <dbReference type="Proteomes" id="UP000198535"/>
    </source>
</evidence>
<dbReference type="EMBL" id="FOUJ01000001">
    <property type="protein sequence ID" value="SFM21679.1"/>
    <property type="molecule type" value="Genomic_DNA"/>
</dbReference>
<evidence type="ECO:0000256" key="4">
    <source>
        <dbReference type="ARBA" id="ARBA00022989"/>
    </source>
</evidence>
<dbReference type="PANTHER" id="PTHR38825">
    <property type="entry name" value="LYSINE EXPORTER PROTEIN (LYSE/YGGA)"/>
    <property type="match status" value="1"/>
</dbReference>
<keyword evidence="8" id="KW-1185">Reference proteome</keyword>
<keyword evidence="4 6" id="KW-1133">Transmembrane helix</keyword>